<reference evidence="2" key="1">
    <citation type="submission" date="2021-05" db="EMBL/GenBank/DDBJ databases">
        <authorList>
            <person name="Stam R."/>
        </authorList>
    </citation>
    <scope>NUCLEOTIDE SEQUENCE</scope>
    <source>
        <strain evidence="2">CS162</strain>
    </source>
</reference>
<protein>
    <recommendedName>
        <fullName evidence="1">Heterokaryon incompatibility domain-containing protein</fullName>
    </recommendedName>
</protein>
<dbReference type="EMBL" id="CAJRGZ010000015">
    <property type="protein sequence ID" value="CAG5142984.1"/>
    <property type="molecule type" value="Genomic_DNA"/>
</dbReference>
<dbReference type="AlphaFoldDB" id="A0A8J2HXY7"/>
<dbReference type="PANTHER" id="PTHR24148:SF64">
    <property type="entry name" value="HETEROKARYON INCOMPATIBILITY DOMAIN-CONTAINING PROTEIN"/>
    <property type="match status" value="1"/>
</dbReference>
<keyword evidence="3" id="KW-1185">Reference proteome</keyword>
<evidence type="ECO:0000259" key="1">
    <source>
        <dbReference type="Pfam" id="PF06985"/>
    </source>
</evidence>
<dbReference type="InterPro" id="IPR010730">
    <property type="entry name" value="HET"/>
</dbReference>
<name>A0A8J2HXY7_9PLEO</name>
<proteinExistence type="predicted"/>
<gene>
    <name evidence="2" type="ORF">ALTATR162_LOCUS1261</name>
</gene>
<sequence>MSPKQKRRRRDFEYNPLRNDFRLLELVPGPSLYADIHCKLQDYQLDSAPPYEALSYTWGDGKSECRILLDEKLFYIRTNLRDALRRLRQCQGTRIIWIDAICINQDSADEKNVQVPLMGKIYTKAERVVVWLGEEDFDNGTAINFIPYLTMIAKVDAEFLWRWQLEQHEFLRQISSLIHLFARPRWSRTWTIQEVALAPNVVFVCGSRDITWSTFRSFIIAWMDIGRIPPYKNLSGLQKTVIRYLGMLVSGYSEALARLRTADRNMSSRPKSSALSELLWSFKYRSATDPKDKIYGLLGLLSDHGVKVDYSKSSEDTYISFFSSCLLEDEGLSWFRWMTGECQEPKGLCLPSWVPDFGWRAIIPISSFLPDRSKGELQRTFLAAGPNRSISPSAIQFEDDGRTLVLRGRSFDVVSQCGRTFPLSDDIALADQPIKPILSHWWSMVMDTKHGMYHSHFAKGNAFWRTILTDREIEGLHFDENAG</sequence>
<organism evidence="2 3">
    <name type="scientific">Alternaria atra</name>
    <dbReference type="NCBI Taxonomy" id="119953"/>
    <lineage>
        <taxon>Eukaryota</taxon>
        <taxon>Fungi</taxon>
        <taxon>Dikarya</taxon>
        <taxon>Ascomycota</taxon>
        <taxon>Pezizomycotina</taxon>
        <taxon>Dothideomycetes</taxon>
        <taxon>Pleosporomycetidae</taxon>
        <taxon>Pleosporales</taxon>
        <taxon>Pleosporineae</taxon>
        <taxon>Pleosporaceae</taxon>
        <taxon>Alternaria</taxon>
        <taxon>Alternaria sect. Ulocladioides</taxon>
    </lineage>
</organism>
<dbReference type="RefSeq" id="XP_043164792.1">
    <property type="nucleotide sequence ID" value="XM_043308857.1"/>
</dbReference>
<accession>A0A8J2HXY7</accession>
<dbReference type="Pfam" id="PF06985">
    <property type="entry name" value="HET"/>
    <property type="match status" value="1"/>
</dbReference>
<comment type="caution">
    <text evidence="2">The sequence shown here is derived from an EMBL/GenBank/DDBJ whole genome shotgun (WGS) entry which is preliminary data.</text>
</comment>
<dbReference type="OrthoDB" id="2157530at2759"/>
<dbReference type="PANTHER" id="PTHR24148">
    <property type="entry name" value="ANKYRIN REPEAT DOMAIN-CONTAINING PROTEIN 39 HOMOLOG-RELATED"/>
    <property type="match status" value="1"/>
</dbReference>
<dbReference type="InterPro" id="IPR052895">
    <property type="entry name" value="HetReg/Transcr_Mod"/>
</dbReference>
<evidence type="ECO:0000313" key="2">
    <source>
        <dbReference type="EMBL" id="CAG5142984.1"/>
    </source>
</evidence>
<evidence type="ECO:0000313" key="3">
    <source>
        <dbReference type="Proteomes" id="UP000676310"/>
    </source>
</evidence>
<dbReference type="Proteomes" id="UP000676310">
    <property type="component" value="Unassembled WGS sequence"/>
</dbReference>
<dbReference type="GeneID" id="67012576"/>
<feature type="domain" description="Heterokaryon incompatibility" evidence="1">
    <location>
        <begin position="51"/>
        <end position="194"/>
    </location>
</feature>